<dbReference type="EMBL" id="KN832573">
    <property type="protein sequence ID" value="KII83893.1"/>
    <property type="molecule type" value="Genomic_DNA"/>
</dbReference>
<proteinExistence type="predicted"/>
<protein>
    <submittedName>
        <fullName evidence="1">Uncharacterized protein</fullName>
    </submittedName>
</protein>
<evidence type="ECO:0000313" key="1">
    <source>
        <dbReference type="EMBL" id="KII83893.1"/>
    </source>
</evidence>
<keyword evidence="2" id="KW-1185">Reference proteome</keyword>
<name>A0A0C9T6Y5_PLICR</name>
<gene>
    <name evidence="1" type="ORF">PLICRDRAFT_46664</name>
</gene>
<reference evidence="1 2" key="1">
    <citation type="submission" date="2014-06" db="EMBL/GenBank/DDBJ databases">
        <title>Evolutionary Origins and Diversification of the Mycorrhizal Mutualists.</title>
        <authorList>
            <consortium name="DOE Joint Genome Institute"/>
            <consortium name="Mycorrhizal Genomics Consortium"/>
            <person name="Kohler A."/>
            <person name="Kuo A."/>
            <person name="Nagy L.G."/>
            <person name="Floudas D."/>
            <person name="Copeland A."/>
            <person name="Barry K.W."/>
            <person name="Cichocki N."/>
            <person name="Veneault-Fourrey C."/>
            <person name="LaButti K."/>
            <person name="Lindquist E.A."/>
            <person name="Lipzen A."/>
            <person name="Lundell T."/>
            <person name="Morin E."/>
            <person name="Murat C."/>
            <person name="Riley R."/>
            <person name="Ohm R."/>
            <person name="Sun H."/>
            <person name="Tunlid A."/>
            <person name="Henrissat B."/>
            <person name="Grigoriev I.V."/>
            <person name="Hibbett D.S."/>
            <person name="Martin F."/>
        </authorList>
    </citation>
    <scope>NUCLEOTIDE SEQUENCE [LARGE SCALE GENOMIC DNA]</scope>
    <source>
        <strain evidence="1 2">FD-325 SS-3</strain>
    </source>
</reference>
<accession>A0A0C9T6Y5</accession>
<organism evidence="1 2">
    <name type="scientific">Plicaturopsis crispa FD-325 SS-3</name>
    <dbReference type="NCBI Taxonomy" id="944288"/>
    <lineage>
        <taxon>Eukaryota</taxon>
        <taxon>Fungi</taxon>
        <taxon>Dikarya</taxon>
        <taxon>Basidiomycota</taxon>
        <taxon>Agaricomycotina</taxon>
        <taxon>Agaricomycetes</taxon>
        <taxon>Agaricomycetidae</taxon>
        <taxon>Amylocorticiales</taxon>
        <taxon>Amylocorticiaceae</taxon>
        <taxon>Plicatura</taxon>
        <taxon>Plicaturopsis crispa</taxon>
    </lineage>
</organism>
<dbReference type="HOGENOM" id="CLU_2795014_0_0_1"/>
<dbReference type="AlphaFoldDB" id="A0A0C9T6Y5"/>
<evidence type="ECO:0000313" key="2">
    <source>
        <dbReference type="Proteomes" id="UP000053263"/>
    </source>
</evidence>
<dbReference type="Proteomes" id="UP000053263">
    <property type="component" value="Unassembled WGS sequence"/>
</dbReference>
<sequence length="68" mass="7640">MGWERKYIPDRDWEWMRIVEQPRELTPLSASISPSPVPIPFPCPFPSPLPSPSLPSSALPPPLLLYAS</sequence>